<evidence type="ECO:0000313" key="1">
    <source>
        <dbReference type="EMBL" id="PJB51540.1"/>
    </source>
</evidence>
<dbReference type="AlphaFoldDB" id="A0A2M8C5P5"/>
<name>A0A2M8C5P5_9BACT</name>
<gene>
    <name evidence="1" type="ORF">CO101_01750</name>
</gene>
<organism evidence="1 2">
    <name type="scientific">Candidatus Berkelbacteria bacterium CG_4_9_14_3_um_filter_39_23</name>
    <dbReference type="NCBI Taxonomy" id="1974508"/>
    <lineage>
        <taxon>Bacteria</taxon>
        <taxon>Candidatus Berkelbacteria</taxon>
    </lineage>
</organism>
<proteinExistence type="predicted"/>
<comment type="caution">
    <text evidence="1">The sequence shown here is derived from an EMBL/GenBank/DDBJ whole genome shotgun (WGS) entry which is preliminary data.</text>
</comment>
<sequence length="90" mass="10555">MTKERIIIESMASDLKRVCLGLERKSDKMAERFLAEAEKRRNEAVSIALPNYIKDILDKVSFLRNNIYQSRVAEDCLMYSVLLQNFARRK</sequence>
<dbReference type="EMBL" id="PFTZ01000048">
    <property type="protein sequence ID" value="PJB51540.1"/>
    <property type="molecule type" value="Genomic_DNA"/>
</dbReference>
<reference evidence="2" key="1">
    <citation type="submission" date="2017-09" db="EMBL/GenBank/DDBJ databases">
        <title>Depth-based differentiation of microbial function through sediment-hosted aquifers and enrichment of novel symbionts in the deep terrestrial subsurface.</title>
        <authorList>
            <person name="Probst A.J."/>
            <person name="Ladd B."/>
            <person name="Jarett J.K."/>
            <person name="Geller-Mcgrath D.E."/>
            <person name="Sieber C.M.K."/>
            <person name="Emerson J.B."/>
            <person name="Anantharaman K."/>
            <person name="Thomas B.C."/>
            <person name="Malmstrom R."/>
            <person name="Stieglmeier M."/>
            <person name="Klingl A."/>
            <person name="Woyke T."/>
            <person name="Ryan C.M."/>
            <person name="Banfield J.F."/>
        </authorList>
    </citation>
    <scope>NUCLEOTIDE SEQUENCE [LARGE SCALE GENOMIC DNA]</scope>
</reference>
<evidence type="ECO:0000313" key="2">
    <source>
        <dbReference type="Proteomes" id="UP000229421"/>
    </source>
</evidence>
<accession>A0A2M8C5P5</accession>
<dbReference type="Proteomes" id="UP000229421">
    <property type="component" value="Unassembled WGS sequence"/>
</dbReference>
<protein>
    <submittedName>
        <fullName evidence="1">Uncharacterized protein</fullName>
    </submittedName>
</protein>